<protein>
    <submittedName>
        <fullName evidence="1">Ferrochelatase, mitochondrial</fullName>
    </submittedName>
</protein>
<dbReference type="Proteomes" id="UP000299102">
    <property type="component" value="Unassembled WGS sequence"/>
</dbReference>
<dbReference type="Gene3D" id="3.40.50.1400">
    <property type="match status" value="1"/>
</dbReference>
<dbReference type="EMBL" id="BGZK01004132">
    <property type="protein sequence ID" value="GBP07078.1"/>
    <property type="molecule type" value="Genomic_DNA"/>
</dbReference>
<name>A0A4C1T0V2_EUMVA</name>
<dbReference type="AlphaFoldDB" id="A0A4C1T0V2"/>
<proteinExistence type="predicted"/>
<sequence length="134" mass="15317">MTDRDMIQLPVQSKLGPWIAQSVPRSPKRNIKKLEVQAYIWLCNGEFRILTAWLGSRATLPWLAPATDDAIKVLKKSAAAAPNDHPLFIRALVPSLQIISQEQNVNAKFLMRCPMCVNPRCRDSKKWYRDLCSR</sequence>
<accession>A0A4C1T0V2</accession>
<evidence type="ECO:0000313" key="1">
    <source>
        <dbReference type="EMBL" id="GBP07078.1"/>
    </source>
</evidence>
<comment type="caution">
    <text evidence="1">The sequence shown here is derived from an EMBL/GenBank/DDBJ whole genome shotgun (WGS) entry which is preliminary data.</text>
</comment>
<organism evidence="1 2">
    <name type="scientific">Eumeta variegata</name>
    <name type="common">Bagworm moth</name>
    <name type="synonym">Eumeta japonica</name>
    <dbReference type="NCBI Taxonomy" id="151549"/>
    <lineage>
        <taxon>Eukaryota</taxon>
        <taxon>Metazoa</taxon>
        <taxon>Ecdysozoa</taxon>
        <taxon>Arthropoda</taxon>
        <taxon>Hexapoda</taxon>
        <taxon>Insecta</taxon>
        <taxon>Pterygota</taxon>
        <taxon>Neoptera</taxon>
        <taxon>Endopterygota</taxon>
        <taxon>Lepidoptera</taxon>
        <taxon>Glossata</taxon>
        <taxon>Ditrysia</taxon>
        <taxon>Tineoidea</taxon>
        <taxon>Psychidae</taxon>
        <taxon>Oiketicinae</taxon>
        <taxon>Eumeta</taxon>
    </lineage>
</organism>
<keyword evidence="2" id="KW-1185">Reference proteome</keyword>
<gene>
    <name evidence="1" type="primary">FeCh</name>
    <name evidence="1" type="ORF">EVAR_101035_1</name>
</gene>
<reference evidence="1 2" key="1">
    <citation type="journal article" date="2019" name="Commun. Biol.">
        <title>The bagworm genome reveals a unique fibroin gene that provides high tensile strength.</title>
        <authorList>
            <person name="Kono N."/>
            <person name="Nakamura H."/>
            <person name="Ohtoshi R."/>
            <person name="Tomita M."/>
            <person name="Numata K."/>
            <person name="Arakawa K."/>
        </authorList>
    </citation>
    <scope>NUCLEOTIDE SEQUENCE [LARGE SCALE GENOMIC DNA]</scope>
</reference>
<dbReference type="STRING" id="151549.A0A4C1T0V2"/>
<evidence type="ECO:0000313" key="2">
    <source>
        <dbReference type="Proteomes" id="UP000299102"/>
    </source>
</evidence>